<accession>A0A6M3LQA2</accession>
<dbReference type="EMBL" id="MT143440">
    <property type="protein sequence ID" value="QJA96853.1"/>
    <property type="molecule type" value="Genomic_DNA"/>
</dbReference>
<gene>
    <name evidence="1" type="ORF">MM415B07220_0002</name>
</gene>
<evidence type="ECO:0000313" key="1">
    <source>
        <dbReference type="EMBL" id="QJA96853.1"/>
    </source>
</evidence>
<proteinExistence type="predicted"/>
<dbReference type="AlphaFoldDB" id="A0A6M3LQA2"/>
<protein>
    <submittedName>
        <fullName evidence="1">Uncharacterized protein</fullName>
    </submittedName>
</protein>
<reference evidence="1" key="1">
    <citation type="submission" date="2020-03" db="EMBL/GenBank/DDBJ databases">
        <title>The deep terrestrial virosphere.</title>
        <authorList>
            <person name="Holmfeldt K."/>
            <person name="Nilsson E."/>
            <person name="Simone D."/>
            <person name="Lopez-Fernandez M."/>
            <person name="Wu X."/>
            <person name="de Brujin I."/>
            <person name="Lundin D."/>
            <person name="Andersson A."/>
            <person name="Bertilsson S."/>
            <person name="Dopson M."/>
        </authorList>
    </citation>
    <scope>NUCLEOTIDE SEQUENCE</scope>
    <source>
        <strain evidence="1">MM415B07220</strain>
    </source>
</reference>
<sequence length="136" mass="15877">MMRVRIWVPVRQGDNGQDWFEVESWGLSREMAEANAKETAKKIPVWAAGNPIVRFAWVELKEVGEMKPIIDRYETILKDLDTLTGDIRNREAKDLGEKIIRQRALNTVSECRRKLLTIYLDTQDIDRMEVRDAETD</sequence>
<organism evidence="1">
    <name type="scientific">viral metagenome</name>
    <dbReference type="NCBI Taxonomy" id="1070528"/>
    <lineage>
        <taxon>unclassified sequences</taxon>
        <taxon>metagenomes</taxon>
        <taxon>organismal metagenomes</taxon>
    </lineage>
</organism>
<name>A0A6M3LQA2_9ZZZZ</name>